<name>A0A8S9QRX2_BRACR</name>
<gene>
    <name evidence="1" type="ORF">F2Q69_00011078</name>
</gene>
<dbReference type="EMBL" id="QGKX02000996">
    <property type="protein sequence ID" value="KAF3555594.1"/>
    <property type="molecule type" value="Genomic_DNA"/>
</dbReference>
<evidence type="ECO:0000313" key="2">
    <source>
        <dbReference type="Proteomes" id="UP000712600"/>
    </source>
</evidence>
<comment type="caution">
    <text evidence="1">The sequence shown here is derived from an EMBL/GenBank/DDBJ whole genome shotgun (WGS) entry which is preliminary data.</text>
</comment>
<dbReference type="AlphaFoldDB" id="A0A8S9QRX2"/>
<proteinExistence type="predicted"/>
<accession>A0A8S9QRX2</accession>
<organism evidence="1 2">
    <name type="scientific">Brassica cretica</name>
    <name type="common">Mustard</name>
    <dbReference type="NCBI Taxonomy" id="69181"/>
    <lineage>
        <taxon>Eukaryota</taxon>
        <taxon>Viridiplantae</taxon>
        <taxon>Streptophyta</taxon>
        <taxon>Embryophyta</taxon>
        <taxon>Tracheophyta</taxon>
        <taxon>Spermatophyta</taxon>
        <taxon>Magnoliopsida</taxon>
        <taxon>eudicotyledons</taxon>
        <taxon>Gunneridae</taxon>
        <taxon>Pentapetalae</taxon>
        <taxon>rosids</taxon>
        <taxon>malvids</taxon>
        <taxon>Brassicales</taxon>
        <taxon>Brassicaceae</taxon>
        <taxon>Brassiceae</taxon>
        <taxon>Brassica</taxon>
    </lineage>
</organism>
<evidence type="ECO:0000313" key="1">
    <source>
        <dbReference type="EMBL" id="KAF3555594.1"/>
    </source>
</evidence>
<protein>
    <submittedName>
        <fullName evidence="1">Uncharacterized protein</fullName>
    </submittedName>
</protein>
<dbReference type="Proteomes" id="UP000712600">
    <property type="component" value="Unassembled WGS sequence"/>
</dbReference>
<sequence>MLKRRMELEMTIDHSRPVPSRPKPQRAFADLSAGQRITNMHMAQYASAALWRIITVAEKLIVGAGSSSSMESEFAYFSRWLTEVPLLEIKDSWDTGSIIDPQIAITGTP</sequence>
<reference evidence="1" key="1">
    <citation type="submission" date="2019-12" db="EMBL/GenBank/DDBJ databases">
        <title>Genome sequencing and annotation of Brassica cretica.</title>
        <authorList>
            <person name="Studholme D.J."/>
            <person name="Sarris P."/>
        </authorList>
    </citation>
    <scope>NUCLEOTIDE SEQUENCE</scope>
    <source>
        <strain evidence="1">PFS-109/04</strain>
        <tissue evidence="1">Leaf</tissue>
    </source>
</reference>